<dbReference type="AlphaFoldDB" id="A0AAE9WEX4"/>
<name>A0AAE9WEX4_9SCHI</name>
<dbReference type="Gene3D" id="2.20.70.10">
    <property type="match status" value="1"/>
</dbReference>
<evidence type="ECO:0000256" key="1">
    <source>
        <dbReference type="SAM" id="MobiDB-lite"/>
    </source>
</evidence>
<accession>A0AAE9WEX4</accession>
<feature type="compositionally biased region" description="Basic and acidic residues" evidence="1">
    <location>
        <begin position="39"/>
        <end position="52"/>
    </location>
</feature>
<dbReference type="EMBL" id="CP115613">
    <property type="protein sequence ID" value="WBW75097.1"/>
    <property type="molecule type" value="Genomic_DNA"/>
</dbReference>
<feature type="compositionally biased region" description="Polar residues" evidence="1">
    <location>
        <begin position="1"/>
        <end position="23"/>
    </location>
</feature>
<evidence type="ECO:0000313" key="2">
    <source>
        <dbReference type="EMBL" id="WBW75097.1"/>
    </source>
</evidence>
<proteinExistence type="predicted"/>
<keyword evidence="3" id="KW-1185">Reference proteome</keyword>
<evidence type="ECO:0000313" key="3">
    <source>
        <dbReference type="Proteomes" id="UP001212411"/>
    </source>
</evidence>
<feature type="compositionally biased region" description="Basic and acidic residues" evidence="1">
    <location>
        <begin position="299"/>
        <end position="331"/>
    </location>
</feature>
<dbReference type="GeneID" id="80878102"/>
<feature type="region of interest" description="Disordered" evidence="1">
    <location>
        <begin position="295"/>
        <end position="331"/>
    </location>
</feature>
<feature type="compositionally biased region" description="Polar residues" evidence="1">
    <location>
        <begin position="185"/>
        <end position="201"/>
    </location>
</feature>
<gene>
    <name evidence="2" type="ORF">SOMG_04633</name>
</gene>
<reference evidence="2 3" key="1">
    <citation type="journal article" date="2023" name="G3 (Bethesda)">
        <title>A high-quality reference genome for the fission yeast Schizosaccharomyces osmophilus.</title>
        <authorList>
            <person name="Jia G.S."/>
            <person name="Zhang W.C."/>
            <person name="Liang Y."/>
            <person name="Liu X.H."/>
            <person name="Rhind N."/>
            <person name="Pidoux A."/>
            <person name="Brysch-Herzberg M."/>
            <person name="Du L.L."/>
        </authorList>
    </citation>
    <scope>NUCLEOTIDE SEQUENCE [LARGE SCALE GENOMIC DNA]</scope>
    <source>
        <strain evidence="2 3">CBS 15793</strain>
    </source>
</reference>
<dbReference type="RefSeq" id="XP_056039340.1">
    <property type="nucleotide sequence ID" value="XM_056183413.1"/>
</dbReference>
<protein>
    <submittedName>
        <fullName evidence="2">SOCG_03062-like, conserved protein</fullName>
    </submittedName>
</protein>
<sequence length="349" mass="40303">MEENLNIKTNISENIQGEKNTTLLEKKDFQDTRSLGSMEQEKDITTFEDKNAKSQASLEPSKETDFSRTESLPKQDTLRPPSEETLKHNKGGSESQPPLPEEPVPEEYRQAAQKEHDTQPPLPDEPVPGDYQQPGQEGFESQPPLPDEPVPEEYQPPVQEGSESQPPLPDEPVPEKSKYVANDSEPATSGTEESASQPSIAWSEDQQVAAIWDKNAQAYYFWDRRTNTTSWLNPLEESDSEDKSSDKYAARVQFNRLSGKYMPEWATPEMKSEEYKAHKHMGQFFDVDTAMSSTQGKSLLEERRNRKYTRKEMEEMKKRNKEKKEQKRRAMFDIASDDKDFRRRKIIRY</sequence>
<dbReference type="Proteomes" id="UP001212411">
    <property type="component" value="Chromosome 3"/>
</dbReference>
<feature type="compositionally biased region" description="Basic and acidic residues" evidence="1">
    <location>
        <begin position="60"/>
        <end position="87"/>
    </location>
</feature>
<organism evidence="2 3">
    <name type="scientific">Schizosaccharomyces osmophilus</name>
    <dbReference type="NCBI Taxonomy" id="2545709"/>
    <lineage>
        <taxon>Eukaryota</taxon>
        <taxon>Fungi</taxon>
        <taxon>Dikarya</taxon>
        <taxon>Ascomycota</taxon>
        <taxon>Taphrinomycotina</taxon>
        <taxon>Schizosaccharomycetes</taxon>
        <taxon>Schizosaccharomycetales</taxon>
        <taxon>Schizosaccharomycetaceae</taxon>
        <taxon>Schizosaccharomyces</taxon>
    </lineage>
</organism>
<feature type="compositionally biased region" description="Basic and acidic residues" evidence="1">
    <location>
        <begin position="106"/>
        <end position="118"/>
    </location>
</feature>
<feature type="region of interest" description="Disordered" evidence="1">
    <location>
        <begin position="1"/>
        <end position="201"/>
    </location>
</feature>
<dbReference type="KEGG" id="som:SOMG_04633"/>